<comment type="function">
    <text evidence="1 8">Tetrapolymerization of the monopyrrole PBG into the hydroxymethylbilane pre-uroporphyrinogen in several discrete steps.</text>
</comment>
<dbReference type="InterPro" id="IPR000860">
    <property type="entry name" value="HemC"/>
</dbReference>
<dbReference type="PANTHER" id="PTHR11557">
    <property type="entry name" value="PORPHOBILINOGEN DEAMINASE"/>
    <property type="match status" value="1"/>
</dbReference>
<organism evidence="11 12">
    <name type="scientific">Helicobacter baculiformis</name>
    <dbReference type="NCBI Taxonomy" id="427351"/>
    <lineage>
        <taxon>Bacteria</taxon>
        <taxon>Pseudomonadati</taxon>
        <taxon>Campylobacterota</taxon>
        <taxon>Epsilonproteobacteria</taxon>
        <taxon>Campylobacterales</taxon>
        <taxon>Helicobacteraceae</taxon>
        <taxon>Helicobacter</taxon>
    </lineage>
</organism>
<feature type="domain" description="Porphobilinogen deaminase N-terminal" evidence="9">
    <location>
        <begin position="5"/>
        <end position="206"/>
    </location>
</feature>
<dbReference type="SUPFAM" id="SSF54782">
    <property type="entry name" value="Porphobilinogen deaminase (hydroxymethylbilane synthase), C-terminal domain"/>
    <property type="match status" value="1"/>
</dbReference>
<dbReference type="EMBL" id="JBHRZO010000004">
    <property type="protein sequence ID" value="MFC3847124.1"/>
    <property type="molecule type" value="Genomic_DNA"/>
</dbReference>
<evidence type="ECO:0000256" key="2">
    <source>
        <dbReference type="ARBA" id="ARBA00004735"/>
    </source>
</evidence>
<keyword evidence="6 8" id="KW-0627">Porphyrin biosynthesis</keyword>
<evidence type="ECO:0000256" key="1">
    <source>
        <dbReference type="ARBA" id="ARBA00002869"/>
    </source>
</evidence>
<dbReference type="Pfam" id="PF01379">
    <property type="entry name" value="Porphobil_deam"/>
    <property type="match status" value="1"/>
</dbReference>
<evidence type="ECO:0000256" key="5">
    <source>
        <dbReference type="ARBA" id="ARBA00022679"/>
    </source>
</evidence>
<evidence type="ECO:0000256" key="4">
    <source>
        <dbReference type="ARBA" id="ARBA00011245"/>
    </source>
</evidence>
<dbReference type="Proteomes" id="UP001595783">
    <property type="component" value="Unassembled WGS sequence"/>
</dbReference>
<comment type="miscellaneous">
    <text evidence="8">The porphobilinogen subunits are added to the dipyrromethane group.</text>
</comment>
<reference evidence="12" key="1">
    <citation type="journal article" date="2019" name="Int. J. Syst. Evol. Microbiol.">
        <title>The Global Catalogue of Microorganisms (GCM) 10K type strain sequencing project: providing services to taxonomists for standard genome sequencing and annotation.</title>
        <authorList>
            <consortium name="The Broad Institute Genomics Platform"/>
            <consortium name="The Broad Institute Genome Sequencing Center for Infectious Disease"/>
            <person name="Wu L."/>
            <person name="Ma J."/>
        </authorList>
    </citation>
    <scope>NUCLEOTIDE SEQUENCE [LARGE SCALE GENOMIC DNA]</scope>
    <source>
        <strain evidence="12">CCUG 53816</strain>
    </source>
</reference>
<name>A0ABV7ZEZ4_9HELI</name>
<accession>A0ABV7ZEZ4</accession>
<gene>
    <name evidence="8 11" type="primary">hemC</name>
    <name evidence="11" type="ORF">ACFOPX_01055</name>
</gene>
<dbReference type="EC" id="2.5.1.61" evidence="8"/>
<dbReference type="Pfam" id="PF03900">
    <property type="entry name" value="Porphobil_deamC"/>
    <property type="match status" value="1"/>
</dbReference>
<dbReference type="Gene3D" id="3.30.160.40">
    <property type="entry name" value="Porphobilinogen deaminase, C-terminal domain"/>
    <property type="match status" value="1"/>
</dbReference>
<dbReference type="NCBIfam" id="TIGR00212">
    <property type="entry name" value="hemC"/>
    <property type="match status" value="1"/>
</dbReference>
<protein>
    <recommendedName>
        <fullName evidence="8">Porphobilinogen deaminase</fullName>
        <shortName evidence="8">PBG</shortName>
        <ecNumber evidence="8">2.5.1.61</ecNumber>
    </recommendedName>
    <alternativeName>
        <fullName evidence="8">Hydroxymethylbilane synthase</fullName>
        <shortName evidence="8">HMBS</shortName>
    </alternativeName>
    <alternativeName>
        <fullName evidence="8">Pre-uroporphyrinogen synthase</fullName>
    </alternativeName>
</protein>
<keyword evidence="5 8" id="KW-0808">Transferase</keyword>
<dbReference type="RefSeq" id="WP_104751888.1">
    <property type="nucleotide sequence ID" value="NZ_FZMF01000011.1"/>
</dbReference>
<comment type="catalytic activity">
    <reaction evidence="7 8">
        <text>4 porphobilinogen + H2O = hydroxymethylbilane + 4 NH4(+)</text>
        <dbReference type="Rhea" id="RHEA:13185"/>
        <dbReference type="ChEBI" id="CHEBI:15377"/>
        <dbReference type="ChEBI" id="CHEBI:28938"/>
        <dbReference type="ChEBI" id="CHEBI:57845"/>
        <dbReference type="ChEBI" id="CHEBI:58126"/>
        <dbReference type="EC" id="2.5.1.61"/>
    </reaction>
</comment>
<dbReference type="GO" id="GO:0004418">
    <property type="term" value="F:hydroxymethylbilane synthase activity"/>
    <property type="evidence" value="ECO:0007669"/>
    <property type="project" value="UniProtKB-EC"/>
</dbReference>
<comment type="cofactor">
    <cofactor evidence="8">
        <name>dipyrromethane</name>
        <dbReference type="ChEBI" id="CHEBI:60342"/>
    </cofactor>
    <text evidence="8">Binds 1 dipyrromethane group covalently.</text>
</comment>
<dbReference type="InterPro" id="IPR022418">
    <property type="entry name" value="Porphobilinogen_deaminase_C"/>
</dbReference>
<evidence type="ECO:0000313" key="12">
    <source>
        <dbReference type="Proteomes" id="UP001595783"/>
    </source>
</evidence>
<sequence>MRARVVIGSRGSALALWQARHVQGLLSSLGLESEIRVVKTKGDKILDVPLAKIGGKGLFTKELEILLLKGEIDLAVHSLKDVPVDLQEGLVLACVSARANPQDCFLSYQYPNLQALPPHARVGTTSLRRAMQLKALRIDLDPLSLRGNVQRRLDRLRQGEFEAVVLACAGVERLGIQLPYQTPLSLEEMIPSMGQGALGIEMCANHPLLAQISSLNDPLSALCCGLERDFVRALGGGCQVPLGVHARLQGDQIEIRAIVGLLDGKTFIKECVVGARDQAQALVQNLVSCFKQQGAQEILAQAQLS</sequence>
<dbReference type="PROSITE" id="PS00533">
    <property type="entry name" value="PORPHOBILINOGEN_DEAM"/>
    <property type="match status" value="1"/>
</dbReference>
<dbReference type="InterPro" id="IPR022419">
    <property type="entry name" value="Porphobilin_deaminase_cofac_BS"/>
</dbReference>
<dbReference type="PIRSF" id="PIRSF001438">
    <property type="entry name" value="4pyrrol_synth_OHMeBilane_synth"/>
    <property type="match status" value="1"/>
</dbReference>
<evidence type="ECO:0000256" key="3">
    <source>
        <dbReference type="ARBA" id="ARBA00005638"/>
    </source>
</evidence>
<comment type="pathway">
    <text evidence="2">Porphyrin-containing compound metabolism; protoporphyrin-IX biosynthesis; coproporphyrinogen-III from 5-aminolevulinate: step 2/4.</text>
</comment>
<evidence type="ECO:0000256" key="8">
    <source>
        <dbReference type="HAMAP-Rule" id="MF_00260"/>
    </source>
</evidence>
<dbReference type="PRINTS" id="PR00151">
    <property type="entry name" value="PORPHBDMNASE"/>
</dbReference>
<dbReference type="SUPFAM" id="SSF53850">
    <property type="entry name" value="Periplasmic binding protein-like II"/>
    <property type="match status" value="1"/>
</dbReference>
<evidence type="ECO:0000313" key="11">
    <source>
        <dbReference type="EMBL" id="MFC3847124.1"/>
    </source>
</evidence>
<dbReference type="HAMAP" id="MF_00260">
    <property type="entry name" value="Porphobil_deam"/>
    <property type="match status" value="1"/>
</dbReference>
<keyword evidence="12" id="KW-1185">Reference proteome</keyword>
<proteinExistence type="inferred from homology"/>
<evidence type="ECO:0000256" key="6">
    <source>
        <dbReference type="ARBA" id="ARBA00023244"/>
    </source>
</evidence>
<feature type="modified residue" description="S-(dipyrrolylmethanemethyl)cysteine" evidence="8">
    <location>
        <position position="238"/>
    </location>
</feature>
<comment type="similarity">
    <text evidence="3 8">Belongs to the HMBS family.</text>
</comment>
<comment type="subunit">
    <text evidence="4 8">Monomer.</text>
</comment>
<dbReference type="PANTHER" id="PTHR11557:SF0">
    <property type="entry name" value="PORPHOBILINOGEN DEAMINASE"/>
    <property type="match status" value="1"/>
</dbReference>
<dbReference type="CDD" id="cd13646">
    <property type="entry name" value="PBP2_EcHMBS_like"/>
    <property type="match status" value="1"/>
</dbReference>
<evidence type="ECO:0000259" key="9">
    <source>
        <dbReference type="Pfam" id="PF01379"/>
    </source>
</evidence>
<dbReference type="Gene3D" id="3.40.190.10">
    <property type="entry name" value="Periplasmic binding protein-like II"/>
    <property type="match status" value="2"/>
</dbReference>
<dbReference type="InterPro" id="IPR022417">
    <property type="entry name" value="Porphobilin_deaminase_N"/>
</dbReference>
<comment type="caution">
    <text evidence="11">The sequence shown here is derived from an EMBL/GenBank/DDBJ whole genome shotgun (WGS) entry which is preliminary data.</text>
</comment>
<evidence type="ECO:0000256" key="7">
    <source>
        <dbReference type="ARBA" id="ARBA00048169"/>
    </source>
</evidence>
<evidence type="ECO:0000259" key="10">
    <source>
        <dbReference type="Pfam" id="PF03900"/>
    </source>
</evidence>
<feature type="domain" description="Porphobilinogen deaminase C-terminal" evidence="10">
    <location>
        <begin position="221"/>
        <end position="286"/>
    </location>
</feature>
<dbReference type="InterPro" id="IPR036803">
    <property type="entry name" value="Porphobilinogen_deaminase_C_sf"/>
</dbReference>